<evidence type="ECO:0000313" key="2">
    <source>
        <dbReference type="Proteomes" id="UP001172687"/>
    </source>
</evidence>
<dbReference type="Proteomes" id="UP001172687">
    <property type="component" value="Unassembled WGS sequence"/>
</dbReference>
<organism evidence="1 2">
    <name type="scientific">Mycolicibacterium austroafricanum</name>
    <name type="common">Mycobacterium austroafricanum</name>
    <dbReference type="NCBI Taxonomy" id="39687"/>
    <lineage>
        <taxon>Bacteria</taxon>
        <taxon>Bacillati</taxon>
        <taxon>Actinomycetota</taxon>
        <taxon>Actinomycetes</taxon>
        <taxon>Mycobacteriales</taxon>
        <taxon>Mycobacteriaceae</taxon>
        <taxon>Mycolicibacterium</taxon>
    </lineage>
</organism>
<accession>A0ABT8HC46</accession>
<name>A0ABT8HC46_MYCAO</name>
<gene>
    <name evidence="1" type="ORF">QYF68_10930</name>
</gene>
<reference evidence="1" key="1">
    <citation type="submission" date="2023-07" db="EMBL/GenBank/DDBJ databases">
        <title>Degradation of tert-butanol by M. austroafricanum TBA100.</title>
        <authorList>
            <person name="Helbich S."/>
            <person name="Vainshtein Y."/>
        </authorList>
    </citation>
    <scope>NUCLEOTIDE SEQUENCE</scope>
    <source>
        <strain evidence="1">TBA100</strain>
    </source>
</reference>
<comment type="caution">
    <text evidence="1">The sequence shown here is derived from an EMBL/GenBank/DDBJ whole genome shotgun (WGS) entry which is preliminary data.</text>
</comment>
<protein>
    <submittedName>
        <fullName evidence="1">Uncharacterized protein</fullName>
    </submittedName>
</protein>
<dbReference type="RefSeq" id="WP_011781475.1">
    <property type="nucleotide sequence ID" value="NZ_CP070380.1"/>
</dbReference>
<keyword evidence="2" id="KW-1185">Reference proteome</keyword>
<sequence>MGYRVDVITDSVSEAVRHAGGLMFDRSRAGWDVVVLTDDPDNSRALAILGARTQGPGQLDDRFHRREREIRTVVTAIGGFGAEGTSAAVPGLEPHAQLLLWGQQVDDELARVLQPVRHRLGAAALSFKTHALHAIGVATTVEECEHFWADPTHGADRTAARSPTAMGG</sequence>
<evidence type="ECO:0000313" key="1">
    <source>
        <dbReference type="EMBL" id="MDN4518337.1"/>
    </source>
</evidence>
<proteinExistence type="predicted"/>
<dbReference type="EMBL" id="JAUHTC010000039">
    <property type="protein sequence ID" value="MDN4518337.1"/>
    <property type="molecule type" value="Genomic_DNA"/>
</dbReference>